<evidence type="ECO:0000256" key="1">
    <source>
        <dbReference type="SAM" id="MobiDB-lite"/>
    </source>
</evidence>
<sequence>MPTEIMAGMATKREESENERSAEMDAAAELVRLAKQHCSKPHETPRANWRLRSISTWTSI</sequence>
<proteinExistence type="predicted"/>
<name>A0A261G0Z1_9BIFI</name>
<keyword evidence="3" id="KW-1185">Reference proteome</keyword>
<dbReference type="EMBL" id="MWXA01000009">
    <property type="protein sequence ID" value="OZG65102.1"/>
    <property type="molecule type" value="Genomic_DNA"/>
</dbReference>
<dbReference type="Proteomes" id="UP000216451">
    <property type="component" value="Unassembled WGS sequence"/>
</dbReference>
<feature type="region of interest" description="Disordered" evidence="1">
    <location>
        <begin position="1"/>
        <end position="24"/>
    </location>
</feature>
<evidence type="ECO:0000313" key="2">
    <source>
        <dbReference type="EMBL" id="OZG65102.1"/>
    </source>
</evidence>
<organism evidence="2 3">
    <name type="scientific">Bifidobacterium aquikefiri</name>
    <dbReference type="NCBI Taxonomy" id="1653207"/>
    <lineage>
        <taxon>Bacteria</taxon>
        <taxon>Bacillati</taxon>
        <taxon>Actinomycetota</taxon>
        <taxon>Actinomycetes</taxon>
        <taxon>Bifidobacteriales</taxon>
        <taxon>Bifidobacteriaceae</taxon>
        <taxon>Bifidobacterium</taxon>
    </lineage>
</organism>
<evidence type="ECO:0000313" key="3">
    <source>
        <dbReference type="Proteomes" id="UP000216451"/>
    </source>
</evidence>
<gene>
    <name evidence="2" type="ORF">BAQU_1842</name>
</gene>
<reference evidence="2 3" key="1">
    <citation type="journal article" date="2017" name="BMC Genomics">
        <title>Comparative genomic and phylogenomic analyses of the Bifidobacteriaceae family.</title>
        <authorList>
            <person name="Lugli G.A."/>
            <person name="Milani C."/>
            <person name="Turroni F."/>
            <person name="Duranti S."/>
            <person name="Mancabelli L."/>
            <person name="Mangifesta M."/>
            <person name="Ferrario C."/>
            <person name="Modesto M."/>
            <person name="Mattarelli P."/>
            <person name="Jiri K."/>
            <person name="van Sinderen D."/>
            <person name="Ventura M."/>
        </authorList>
    </citation>
    <scope>NUCLEOTIDE SEQUENCE [LARGE SCALE GENOMIC DNA]</scope>
    <source>
        <strain evidence="2 3">LMG 28769</strain>
    </source>
</reference>
<accession>A0A261G0Z1</accession>
<protein>
    <submittedName>
        <fullName evidence="2">Uncharacterized protein</fullName>
    </submittedName>
</protein>
<feature type="compositionally biased region" description="Basic and acidic residues" evidence="1">
    <location>
        <begin position="11"/>
        <end position="23"/>
    </location>
</feature>
<dbReference type="AlphaFoldDB" id="A0A261G0Z1"/>
<comment type="caution">
    <text evidence="2">The sequence shown here is derived from an EMBL/GenBank/DDBJ whole genome shotgun (WGS) entry which is preliminary data.</text>
</comment>